<evidence type="ECO:0000313" key="3">
    <source>
        <dbReference type="Proteomes" id="UP000245086"/>
    </source>
</evidence>
<dbReference type="EMBL" id="BFBR01000001">
    <property type="protein sequence ID" value="GBF56682.1"/>
    <property type="molecule type" value="Genomic_DNA"/>
</dbReference>
<feature type="chain" id="PRO_5015183866" evidence="1">
    <location>
        <begin position="29"/>
        <end position="107"/>
    </location>
</feature>
<proteinExistence type="predicted"/>
<organism evidence="2 3">
    <name type="scientific">Candidatus Phycosocius bacilliformis</name>
    <dbReference type="NCBI Taxonomy" id="1445552"/>
    <lineage>
        <taxon>Bacteria</taxon>
        <taxon>Pseudomonadati</taxon>
        <taxon>Pseudomonadota</taxon>
        <taxon>Alphaproteobacteria</taxon>
        <taxon>Caulobacterales</taxon>
        <taxon>Caulobacterales incertae sedis</taxon>
        <taxon>Candidatus Phycosocius</taxon>
    </lineage>
</organism>
<keyword evidence="1" id="KW-0732">Signal</keyword>
<feature type="signal peptide" evidence="1">
    <location>
        <begin position="1"/>
        <end position="28"/>
    </location>
</feature>
<name>A0A2P2E6J6_9PROT</name>
<sequence>MVLGIIRRPATHMVLVDMRLLVAAPAFPACANAAQLPWSRLIDRTARHRPNPVAVTDNSVSKASVGAAEFTGLGRHQTQGQRIGQEFAESGDRLIDPACDNHSLIGF</sequence>
<gene>
    <name evidence="2" type="ORF">PbB2_00339</name>
</gene>
<dbReference type="AlphaFoldDB" id="A0A2P2E6J6"/>
<protein>
    <submittedName>
        <fullName evidence="2">Uncharacterized protein</fullName>
    </submittedName>
</protein>
<accession>A0A2P2E6J6</accession>
<dbReference type="Proteomes" id="UP000245086">
    <property type="component" value="Unassembled WGS sequence"/>
</dbReference>
<evidence type="ECO:0000313" key="2">
    <source>
        <dbReference type="EMBL" id="GBF56682.1"/>
    </source>
</evidence>
<evidence type="ECO:0000256" key="1">
    <source>
        <dbReference type="SAM" id="SignalP"/>
    </source>
</evidence>
<reference evidence="2 3" key="1">
    <citation type="journal article" date="2018" name="Genome Announc.">
        <title>Draft Genome Sequence of "Candidatus Phycosocius bacilliformis," an Alphaproteobacterial Ectosymbiont of the Hydrocarbon-Producing Green Alga Botryococcus braunii.</title>
        <authorList>
            <person name="Tanabe Y."/>
            <person name="Yamaguchi H."/>
            <person name="Watanabe M.M."/>
        </authorList>
    </citation>
    <scope>NUCLEOTIDE SEQUENCE [LARGE SCALE GENOMIC DNA]</scope>
    <source>
        <strain evidence="2 3">BOTRYCO-2</strain>
    </source>
</reference>
<comment type="caution">
    <text evidence="2">The sequence shown here is derived from an EMBL/GenBank/DDBJ whole genome shotgun (WGS) entry which is preliminary data.</text>
</comment>
<keyword evidence="3" id="KW-1185">Reference proteome</keyword>